<dbReference type="GO" id="GO:0072527">
    <property type="term" value="P:pyrimidine-containing compound metabolic process"/>
    <property type="evidence" value="ECO:0007669"/>
    <property type="project" value="UniProtKB-ARBA"/>
</dbReference>
<keyword evidence="14" id="KW-1185">Reference proteome</keyword>
<evidence type="ECO:0000256" key="1">
    <source>
        <dbReference type="ARBA" id="ARBA00001947"/>
    </source>
</evidence>
<feature type="domain" description="Amidohydrolase-related" evidence="12">
    <location>
        <begin position="50"/>
        <end position="436"/>
    </location>
</feature>
<dbReference type="Gene3D" id="3.20.20.140">
    <property type="entry name" value="Metal-dependent hydrolases"/>
    <property type="match status" value="1"/>
</dbReference>
<dbReference type="InterPro" id="IPR011059">
    <property type="entry name" value="Metal-dep_hydrolase_composite"/>
</dbReference>
<evidence type="ECO:0000256" key="8">
    <source>
        <dbReference type="ARBA" id="ARBA00039113"/>
    </source>
</evidence>
<evidence type="ECO:0000313" key="13">
    <source>
        <dbReference type="EMBL" id="MDF1584928.1"/>
    </source>
</evidence>
<dbReference type="GO" id="GO:0004157">
    <property type="term" value="F:dihydropyrimidinase activity"/>
    <property type="evidence" value="ECO:0007669"/>
    <property type="project" value="UniProtKB-EC"/>
</dbReference>
<gene>
    <name evidence="13" type="primary">hydA</name>
    <name evidence="13" type="ORF">PZ740_00850</name>
</gene>
<dbReference type="Proteomes" id="UP001301140">
    <property type="component" value="Unassembled WGS sequence"/>
</dbReference>
<comment type="function">
    <text evidence="9">Catalyzes the hydrolysis of dihydropyrimidines and of the structurally related DL-5-mono-substituted hydantoins, to produce N-carbamoyl-D-amino acids.</text>
</comment>
<accession>A0AAP3UX83</accession>
<feature type="modified residue" description="N6-carboxylysine" evidence="11">
    <location>
        <position position="149"/>
    </location>
</feature>
<dbReference type="Gene3D" id="2.30.40.10">
    <property type="entry name" value="Urease, subunit C, domain 1"/>
    <property type="match status" value="1"/>
</dbReference>
<comment type="cofactor">
    <cofactor evidence="1">
        <name>Zn(2+)</name>
        <dbReference type="ChEBI" id="CHEBI:29105"/>
    </cofactor>
</comment>
<comment type="caution">
    <text evidence="13">The sequence shown here is derived from an EMBL/GenBank/DDBJ whole genome shotgun (WGS) entry which is preliminary data.</text>
</comment>
<reference evidence="13 14" key="1">
    <citation type="submission" date="2023-03" db="EMBL/GenBank/DDBJ databases">
        <title>YIM 152171 draft genome.</title>
        <authorList>
            <person name="Yang Z."/>
        </authorList>
    </citation>
    <scope>NUCLEOTIDE SEQUENCE [LARGE SCALE GENOMIC DNA]</scope>
    <source>
        <strain evidence="13 14">YIM 152171</strain>
    </source>
</reference>
<name>A0AAP3UX83_9PROT</name>
<dbReference type="InterPro" id="IPR011778">
    <property type="entry name" value="Hydantoinase/dihydroPyrase"/>
</dbReference>
<dbReference type="CDD" id="cd01314">
    <property type="entry name" value="D-HYD"/>
    <property type="match status" value="1"/>
</dbReference>
<dbReference type="GO" id="GO:0046872">
    <property type="term" value="F:metal ion binding"/>
    <property type="evidence" value="ECO:0007669"/>
    <property type="project" value="UniProtKB-KW"/>
</dbReference>
<dbReference type="RefSeq" id="WP_327787336.1">
    <property type="nucleotide sequence ID" value="NZ_JARGEQ010000006.1"/>
</dbReference>
<dbReference type="GO" id="GO:0055086">
    <property type="term" value="P:nucleobase-containing small molecule metabolic process"/>
    <property type="evidence" value="ECO:0007669"/>
    <property type="project" value="UniProtKB-ARBA"/>
</dbReference>
<dbReference type="GO" id="GO:0005829">
    <property type="term" value="C:cytosol"/>
    <property type="evidence" value="ECO:0007669"/>
    <property type="project" value="TreeGrafter"/>
</dbReference>
<comment type="subunit">
    <text evidence="3">Homotetramer.</text>
</comment>
<keyword evidence="5 13" id="KW-0378">Hydrolase</keyword>
<protein>
    <recommendedName>
        <fullName evidence="10">D-hydantoinase/dihydropyrimidinase</fullName>
        <ecNumber evidence="8">3.5.2.2</ecNumber>
    </recommendedName>
</protein>
<dbReference type="InterPro" id="IPR032466">
    <property type="entry name" value="Metal_Hydrolase"/>
</dbReference>
<dbReference type="SUPFAM" id="SSF51338">
    <property type="entry name" value="Composite domain of metallo-dependent hydrolases"/>
    <property type="match status" value="1"/>
</dbReference>
<organism evidence="13 14">
    <name type="scientific">Marinimicrococcus flavescens</name>
    <dbReference type="NCBI Taxonomy" id="3031815"/>
    <lineage>
        <taxon>Bacteria</taxon>
        <taxon>Pseudomonadati</taxon>
        <taxon>Pseudomonadota</taxon>
        <taxon>Alphaproteobacteria</taxon>
        <taxon>Geminicoccales</taxon>
        <taxon>Geminicoccaceae</taxon>
        <taxon>Marinimicrococcus</taxon>
    </lineage>
</organism>
<evidence type="ECO:0000313" key="14">
    <source>
        <dbReference type="Proteomes" id="UP001301140"/>
    </source>
</evidence>
<evidence type="ECO:0000256" key="4">
    <source>
        <dbReference type="ARBA" id="ARBA00022723"/>
    </source>
</evidence>
<evidence type="ECO:0000256" key="11">
    <source>
        <dbReference type="PIRSR" id="PIRSR611778-50"/>
    </source>
</evidence>
<evidence type="ECO:0000256" key="7">
    <source>
        <dbReference type="ARBA" id="ARBA00036696"/>
    </source>
</evidence>
<dbReference type="PANTHER" id="PTHR11647">
    <property type="entry name" value="HYDRANTOINASE/DIHYDROPYRIMIDINASE FAMILY MEMBER"/>
    <property type="match status" value="1"/>
</dbReference>
<keyword evidence="4" id="KW-0479">Metal-binding</keyword>
<dbReference type="Pfam" id="PF01979">
    <property type="entry name" value="Amidohydro_1"/>
    <property type="match status" value="1"/>
</dbReference>
<dbReference type="InterPro" id="IPR050378">
    <property type="entry name" value="Metallo-dep_Hydrolases_sf"/>
</dbReference>
<dbReference type="SUPFAM" id="SSF51556">
    <property type="entry name" value="Metallo-dependent hydrolases"/>
    <property type="match status" value="1"/>
</dbReference>
<dbReference type="PANTHER" id="PTHR11647:SF1">
    <property type="entry name" value="COLLAPSIN RESPONSE MEDIATOR PROTEIN"/>
    <property type="match status" value="1"/>
</dbReference>
<evidence type="ECO:0000256" key="10">
    <source>
        <dbReference type="ARBA" id="ARBA00074385"/>
    </source>
</evidence>
<evidence type="ECO:0000256" key="9">
    <source>
        <dbReference type="ARBA" id="ARBA00054448"/>
    </source>
</evidence>
<dbReference type="EMBL" id="JARGEQ010000006">
    <property type="protein sequence ID" value="MDF1584928.1"/>
    <property type="molecule type" value="Genomic_DNA"/>
</dbReference>
<proteinExistence type="inferred from homology"/>
<dbReference type="InterPro" id="IPR006680">
    <property type="entry name" value="Amidohydro-rel"/>
</dbReference>
<evidence type="ECO:0000256" key="2">
    <source>
        <dbReference type="ARBA" id="ARBA00008829"/>
    </source>
</evidence>
<evidence type="ECO:0000256" key="5">
    <source>
        <dbReference type="ARBA" id="ARBA00022801"/>
    </source>
</evidence>
<dbReference type="NCBIfam" id="TIGR02033">
    <property type="entry name" value="D-hydantoinase"/>
    <property type="match status" value="1"/>
</dbReference>
<evidence type="ECO:0000256" key="3">
    <source>
        <dbReference type="ARBA" id="ARBA00011881"/>
    </source>
</evidence>
<evidence type="ECO:0000256" key="6">
    <source>
        <dbReference type="ARBA" id="ARBA00022833"/>
    </source>
</evidence>
<sequence length="486" mass="53326">MSLLVRGGTVVNADRSFRADVLCADGVIKAVGPDLDAPAGAEVVDAGGAYVMPGGIDPHTHMEMPFMGTVACEDFESGTSSMLAGGTTMLIDFCIPAPQQSLTDALDQWTEWGKKAVADYSFHVAITWWSDRVAQQMAECVDRGVNSFKHFMAYKGALMVDDEILFKSFSRCRDLGALPLVHAENGDAVFLLQQQLLNQGITGPEGHALSRPPHVEAEAANRAIMIAQTVGVPLYVVHTSCKEAHDAIKRARDSGLRVYGEPLAQHLVLDESVYYEKDWDLAASRVMSPPFRSKEHQKSLWDGLVSGSLQVVATDHCAFNLQQKRMGQDNFTRIPNGTGGIEERLKVVWHFGVNTGRLTPNEFVAVTSANCAKIYNLYPQKGVVAAGADADLVVWDPQAQHTIRQKAHHSKLDVNVFEGLTVTGVPRVTISQGRVVWKDGALDVRRGQGRNIRRPAFAPAFKAQTVWNERTRPHPVRRQVQVQQTP</sequence>
<keyword evidence="6" id="KW-0862">Zinc</keyword>
<dbReference type="FunFam" id="3.20.20.140:FF:000001">
    <property type="entry name" value="Dihydropyrimidinase like 3"/>
    <property type="match status" value="1"/>
</dbReference>
<comment type="PTM">
    <text evidence="11">Carbamylation allows a single lysine to coordinate two divalent metal cations.</text>
</comment>
<comment type="similarity">
    <text evidence="2">Belongs to the metallo-dependent hydrolases superfamily. Hydantoinase/dihydropyrimidinase family.</text>
</comment>
<dbReference type="AlphaFoldDB" id="A0AAP3UX83"/>
<comment type="catalytic activity">
    <reaction evidence="7">
        <text>5,6-dihydrouracil + H2O = 3-(carbamoylamino)propanoate + H(+)</text>
        <dbReference type="Rhea" id="RHEA:16121"/>
        <dbReference type="ChEBI" id="CHEBI:11892"/>
        <dbReference type="ChEBI" id="CHEBI:15377"/>
        <dbReference type="ChEBI" id="CHEBI:15378"/>
        <dbReference type="ChEBI" id="CHEBI:15901"/>
        <dbReference type="EC" id="3.5.2.2"/>
    </reaction>
</comment>
<dbReference type="EC" id="3.5.2.2" evidence="8"/>
<evidence type="ECO:0000259" key="12">
    <source>
        <dbReference type="Pfam" id="PF01979"/>
    </source>
</evidence>